<sequence>MARPSLLSAVESTALINNYCSEHHQGKLVCTIDSRKGRTLRATRPFQVGELILQEPPLHAVRLDPENAACTKLMQLCEQRSFTHPAIWYWCALNSVLVEGRDLPVEGLQAITRRQYDLLRILFIPEAVKTSSEAVTLVDCMGLRGIVEDIDMEIMIQVSCLRITKQVACIFKGAGGGWANGTICDSAVQVWLHNCFEHHQSPEGYAIYFMPSFCSHSCLPNALWCTDNDSNFRFFPRSTIRAGDEVTLTYLSEDDMLRNTAHRRQLLEGAKDFKCMCERADETGTEEAFEGALLNAQKAASQIPEEQGFRPDSSSTSDSPIPDERAPDTWRQPLAPQQLYPETARGSGEVYGCKQAAVAASSMNLHTIWARLLTQLREDTPHGHESSAASAVAGGAAAAPVASSFFKQTSGLASAQVAVQVLQAPRSGTCCFCRTMWTASQRRRALAVETLLEVVFNSLDNPESELRDGSDHSPANSLSSVAGCSDRQSHEGCTNSIDSDAGAYELLQRLEVHELLRIMKRKWHLLEKNERRVVDAIIKLTFSTHCSYNESVFILTILFGADGSFPSSIVNNYSDAVNECLGRVAGQTAPILPKTTESFGGRHESHSVGMELKQPIQLPKAWPWYISSCAEIAVATSAGTYLIPGR</sequence>
<feature type="domain" description="SET" evidence="2">
    <location>
        <begin position="27"/>
        <end position="251"/>
    </location>
</feature>
<feature type="region of interest" description="Disordered" evidence="1">
    <location>
        <begin position="463"/>
        <end position="488"/>
    </location>
</feature>
<proteinExistence type="predicted"/>
<feature type="region of interest" description="Disordered" evidence="1">
    <location>
        <begin position="300"/>
        <end position="334"/>
    </location>
</feature>
<keyword evidence="4" id="KW-1185">Reference proteome</keyword>
<dbReference type="VEuPathDB" id="ToxoDB:EAH_00037860"/>
<dbReference type="PANTHER" id="PTHR12197">
    <property type="entry name" value="HISTONE-LYSINE N-METHYLTRANSFERASE SMYD"/>
    <property type="match status" value="1"/>
</dbReference>
<dbReference type="InterPro" id="IPR046341">
    <property type="entry name" value="SET_dom_sf"/>
</dbReference>
<dbReference type="Gene3D" id="2.170.270.10">
    <property type="entry name" value="SET domain"/>
    <property type="match status" value="1"/>
</dbReference>
<dbReference type="GeneID" id="25271856"/>
<name>U6GT52_EIMAC</name>
<gene>
    <name evidence="3" type="ORF">EAH_00037860</name>
</gene>
<dbReference type="Proteomes" id="UP000018050">
    <property type="component" value="Unassembled WGS sequence"/>
</dbReference>
<dbReference type="CDD" id="cd20071">
    <property type="entry name" value="SET_SMYD"/>
    <property type="match status" value="1"/>
</dbReference>
<evidence type="ECO:0000313" key="4">
    <source>
        <dbReference type="Proteomes" id="UP000018050"/>
    </source>
</evidence>
<dbReference type="AlphaFoldDB" id="U6GT52"/>
<organism evidence="3 4">
    <name type="scientific">Eimeria acervulina</name>
    <name type="common">Coccidian parasite</name>
    <dbReference type="NCBI Taxonomy" id="5801"/>
    <lineage>
        <taxon>Eukaryota</taxon>
        <taxon>Sar</taxon>
        <taxon>Alveolata</taxon>
        <taxon>Apicomplexa</taxon>
        <taxon>Conoidasida</taxon>
        <taxon>Coccidia</taxon>
        <taxon>Eucoccidiorida</taxon>
        <taxon>Eimeriorina</taxon>
        <taxon>Eimeriidae</taxon>
        <taxon>Eimeria</taxon>
    </lineage>
</organism>
<dbReference type="Pfam" id="PF00856">
    <property type="entry name" value="SET"/>
    <property type="match status" value="1"/>
</dbReference>
<feature type="compositionally biased region" description="Low complexity" evidence="1">
    <location>
        <begin position="311"/>
        <end position="320"/>
    </location>
</feature>
<evidence type="ECO:0000256" key="1">
    <source>
        <dbReference type="SAM" id="MobiDB-lite"/>
    </source>
</evidence>
<dbReference type="OMA" id="FKCMCER"/>
<dbReference type="RefSeq" id="XP_013247444.1">
    <property type="nucleotide sequence ID" value="XM_013391990.1"/>
</dbReference>
<dbReference type="InterPro" id="IPR050869">
    <property type="entry name" value="H3K4_H4K5_MeTrfase"/>
</dbReference>
<protein>
    <recommendedName>
        <fullName evidence="2">SET domain-containing protein</fullName>
    </recommendedName>
</protein>
<reference evidence="3" key="1">
    <citation type="submission" date="2013-10" db="EMBL/GenBank/DDBJ databases">
        <title>Genomic analysis of the causative agents of coccidiosis in chickens.</title>
        <authorList>
            <person name="Reid A.J."/>
            <person name="Blake D."/>
            <person name="Billington K."/>
            <person name="Browne H."/>
            <person name="Dunn M."/>
            <person name="Hung S."/>
            <person name="Kawahara F."/>
            <person name="Miranda-Saavedra D."/>
            <person name="Mourier T."/>
            <person name="Nagra H."/>
            <person name="Otto T.D."/>
            <person name="Rawlings N."/>
            <person name="Sanchez A."/>
            <person name="Sanders M."/>
            <person name="Subramaniam C."/>
            <person name="Tay Y."/>
            <person name="Dear P."/>
            <person name="Doerig C."/>
            <person name="Gruber A."/>
            <person name="Parkinson J."/>
            <person name="Shirley M."/>
            <person name="Wan K.L."/>
            <person name="Berriman M."/>
            <person name="Tomley F."/>
            <person name="Pain A."/>
        </authorList>
    </citation>
    <scope>NUCLEOTIDE SEQUENCE</scope>
    <source>
        <strain evidence="3">Houghton</strain>
    </source>
</reference>
<dbReference type="InterPro" id="IPR001214">
    <property type="entry name" value="SET_dom"/>
</dbReference>
<dbReference type="SUPFAM" id="SSF82199">
    <property type="entry name" value="SET domain"/>
    <property type="match status" value="1"/>
</dbReference>
<dbReference type="EMBL" id="HG673413">
    <property type="protein sequence ID" value="CDI83436.1"/>
    <property type="molecule type" value="Genomic_DNA"/>
</dbReference>
<evidence type="ECO:0000313" key="3">
    <source>
        <dbReference type="EMBL" id="CDI83436.1"/>
    </source>
</evidence>
<evidence type="ECO:0000259" key="2">
    <source>
        <dbReference type="PROSITE" id="PS50280"/>
    </source>
</evidence>
<reference evidence="3" key="2">
    <citation type="submission" date="2013-10" db="EMBL/GenBank/DDBJ databases">
        <authorList>
            <person name="Aslett M."/>
        </authorList>
    </citation>
    <scope>NUCLEOTIDE SEQUENCE</scope>
    <source>
        <strain evidence="3">Houghton</strain>
    </source>
</reference>
<feature type="compositionally biased region" description="Polar residues" evidence="1">
    <location>
        <begin position="473"/>
        <end position="482"/>
    </location>
</feature>
<accession>U6GT52</accession>
<dbReference type="PROSITE" id="PS50280">
    <property type="entry name" value="SET"/>
    <property type="match status" value="1"/>
</dbReference>
<dbReference type="OrthoDB" id="194358at2759"/>